<dbReference type="Pfam" id="PF06916">
    <property type="entry name" value="FAM210A-B_dom"/>
    <property type="match status" value="1"/>
</dbReference>
<dbReference type="AlphaFoldDB" id="A0A1Y5ICS3"/>
<name>A0A1Y5ICS3_OSTTA</name>
<organism evidence="3">
    <name type="scientific">Ostreococcus tauri</name>
    <name type="common">Marine green alga</name>
    <dbReference type="NCBI Taxonomy" id="70448"/>
    <lineage>
        <taxon>Eukaryota</taxon>
        <taxon>Viridiplantae</taxon>
        <taxon>Chlorophyta</taxon>
        <taxon>Mamiellophyceae</taxon>
        <taxon>Mamiellales</taxon>
        <taxon>Bathycoccaceae</taxon>
        <taxon>Ostreococcus</taxon>
    </lineage>
</organism>
<dbReference type="InterPro" id="IPR045866">
    <property type="entry name" value="FAM210A/B-like"/>
</dbReference>
<dbReference type="Proteomes" id="UP000195557">
    <property type="component" value="Unassembled WGS sequence"/>
</dbReference>
<gene>
    <name evidence="3" type="ORF">BE221DRAFT_192696</name>
</gene>
<dbReference type="InterPro" id="IPR009688">
    <property type="entry name" value="FAM210A/B-like_dom"/>
</dbReference>
<sequence length="222" mass="24113">MRAMRARGGVAIDVDASTRTRGKGRMARSGARRETRASARARASCARAWTVNDARRARWSTRARARTEREREVEEVTKKWGLEAGLWRVWKSDAKAEGGGDGENPVGESLSRMDMAKNLLKRYGSAYLATSISLSLISITVFYFLVAGGIDVAALLEKIGITVNATSEQFGTFALAYAAHKASSPIRFGPTVALTPLVARWMGKDVDDAEERTTDETDGGAP</sequence>
<feature type="domain" description="DUF1279" evidence="2">
    <location>
        <begin position="115"/>
        <end position="197"/>
    </location>
</feature>
<accession>A0A1Y5ICS3</accession>
<keyword evidence="1" id="KW-1133">Transmembrane helix</keyword>
<keyword evidence="1" id="KW-0812">Transmembrane</keyword>
<proteinExistence type="predicted"/>
<dbReference type="PANTHER" id="PTHR21377">
    <property type="entry name" value="PROTEIN FAM210B, MITOCHONDRIAL"/>
    <property type="match status" value="1"/>
</dbReference>
<keyword evidence="1" id="KW-0472">Membrane</keyword>
<dbReference type="EMBL" id="KZ155785">
    <property type="protein sequence ID" value="OUS46024.1"/>
    <property type="molecule type" value="Genomic_DNA"/>
</dbReference>
<dbReference type="PANTHER" id="PTHR21377:SF20">
    <property type="entry name" value="OS04G0416000 PROTEIN"/>
    <property type="match status" value="1"/>
</dbReference>
<evidence type="ECO:0000313" key="3">
    <source>
        <dbReference type="EMBL" id="OUS46024.1"/>
    </source>
</evidence>
<reference evidence="3" key="1">
    <citation type="submission" date="2017-04" db="EMBL/GenBank/DDBJ databases">
        <title>Population genomics of picophytoplankton unveils novel chromosome hypervariability.</title>
        <authorList>
            <consortium name="DOE Joint Genome Institute"/>
            <person name="Blanc-Mathieu R."/>
            <person name="Krasovec M."/>
            <person name="Hebrard M."/>
            <person name="Yau S."/>
            <person name="Desgranges E."/>
            <person name="Martin J."/>
            <person name="Schackwitz W."/>
            <person name="Kuo A."/>
            <person name="Salin G."/>
            <person name="Donnadieu C."/>
            <person name="Desdevises Y."/>
            <person name="Sanchez-Ferandin S."/>
            <person name="Moreau H."/>
            <person name="Rivals E."/>
            <person name="Grigoriev I.V."/>
            <person name="Grimsley N."/>
            <person name="Eyre-Walker A."/>
            <person name="Piganeau G."/>
        </authorList>
    </citation>
    <scope>NUCLEOTIDE SEQUENCE [LARGE SCALE GENOMIC DNA]</scope>
    <source>
        <strain evidence="3">RCC 1115</strain>
    </source>
</reference>
<evidence type="ECO:0000259" key="2">
    <source>
        <dbReference type="Pfam" id="PF06916"/>
    </source>
</evidence>
<evidence type="ECO:0000256" key="1">
    <source>
        <dbReference type="SAM" id="Phobius"/>
    </source>
</evidence>
<dbReference type="GO" id="GO:0005739">
    <property type="term" value="C:mitochondrion"/>
    <property type="evidence" value="ECO:0007669"/>
    <property type="project" value="TreeGrafter"/>
</dbReference>
<dbReference type="eggNOG" id="KOG4526">
    <property type="taxonomic scope" value="Eukaryota"/>
</dbReference>
<feature type="transmembrane region" description="Helical" evidence="1">
    <location>
        <begin position="125"/>
        <end position="146"/>
    </location>
</feature>
<protein>
    <recommendedName>
        <fullName evidence="2">DUF1279 domain-containing protein</fullName>
    </recommendedName>
</protein>